<sequence>MKITVHPIRRARCLSVIAHLVFVLYNQQSMTVLSGLLIGFILPDCLLL</sequence>
<keyword evidence="1" id="KW-1133">Transmembrane helix</keyword>
<keyword evidence="1" id="KW-0472">Membrane</keyword>
<evidence type="ECO:0000256" key="1">
    <source>
        <dbReference type="SAM" id="Phobius"/>
    </source>
</evidence>
<reference evidence="2" key="2">
    <citation type="journal article" date="2015" name="Fish Shellfish Immunol.">
        <title>Early steps in the European eel (Anguilla anguilla)-Vibrio vulnificus interaction in the gills: Role of the RtxA13 toxin.</title>
        <authorList>
            <person name="Callol A."/>
            <person name="Pajuelo D."/>
            <person name="Ebbesson L."/>
            <person name="Teles M."/>
            <person name="MacKenzie S."/>
            <person name="Amaro C."/>
        </authorList>
    </citation>
    <scope>NUCLEOTIDE SEQUENCE</scope>
</reference>
<accession>A0A0E9Q810</accession>
<evidence type="ECO:0000313" key="2">
    <source>
        <dbReference type="EMBL" id="JAH12874.1"/>
    </source>
</evidence>
<proteinExistence type="predicted"/>
<protein>
    <submittedName>
        <fullName evidence="2">Uncharacterized protein</fullName>
    </submittedName>
</protein>
<dbReference type="AlphaFoldDB" id="A0A0E9Q810"/>
<name>A0A0E9Q810_ANGAN</name>
<organism evidence="2">
    <name type="scientific">Anguilla anguilla</name>
    <name type="common">European freshwater eel</name>
    <name type="synonym">Muraena anguilla</name>
    <dbReference type="NCBI Taxonomy" id="7936"/>
    <lineage>
        <taxon>Eukaryota</taxon>
        <taxon>Metazoa</taxon>
        <taxon>Chordata</taxon>
        <taxon>Craniata</taxon>
        <taxon>Vertebrata</taxon>
        <taxon>Euteleostomi</taxon>
        <taxon>Actinopterygii</taxon>
        <taxon>Neopterygii</taxon>
        <taxon>Teleostei</taxon>
        <taxon>Anguilliformes</taxon>
        <taxon>Anguillidae</taxon>
        <taxon>Anguilla</taxon>
    </lineage>
</organism>
<feature type="transmembrane region" description="Helical" evidence="1">
    <location>
        <begin position="20"/>
        <end position="42"/>
    </location>
</feature>
<keyword evidence="1" id="KW-0812">Transmembrane</keyword>
<dbReference type="EMBL" id="GBXM01095703">
    <property type="protein sequence ID" value="JAH12874.1"/>
    <property type="molecule type" value="Transcribed_RNA"/>
</dbReference>
<reference evidence="2" key="1">
    <citation type="submission" date="2014-11" db="EMBL/GenBank/DDBJ databases">
        <authorList>
            <person name="Amaro Gonzalez C."/>
        </authorList>
    </citation>
    <scope>NUCLEOTIDE SEQUENCE</scope>
</reference>